<proteinExistence type="predicted"/>
<protein>
    <submittedName>
        <fullName evidence="1">Uncharacterized protein</fullName>
    </submittedName>
</protein>
<dbReference type="Proteomes" id="UP000323067">
    <property type="component" value="Chromosome vi"/>
</dbReference>
<evidence type="ECO:0000313" key="1">
    <source>
        <dbReference type="EMBL" id="ATY60520.1"/>
    </source>
</evidence>
<organism evidence="1 2">
    <name type="scientific">Cordyceps militaris</name>
    <name type="common">Caterpillar fungus</name>
    <name type="synonym">Clavaria militaris</name>
    <dbReference type="NCBI Taxonomy" id="73501"/>
    <lineage>
        <taxon>Eukaryota</taxon>
        <taxon>Fungi</taxon>
        <taxon>Dikarya</taxon>
        <taxon>Ascomycota</taxon>
        <taxon>Pezizomycotina</taxon>
        <taxon>Sordariomycetes</taxon>
        <taxon>Hypocreomycetidae</taxon>
        <taxon>Hypocreales</taxon>
        <taxon>Cordycipitaceae</taxon>
        <taxon>Cordyceps</taxon>
    </lineage>
</organism>
<dbReference type="AlphaFoldDB" id="A0A2H4SBL9"/>
<gene>
    <name evidence="1" type="ORF">A9K55_005871</name>
</gene>
<name>A0A2H4SBL9_CORMI</name>
<dbReference type="VEuPathDB" id="FungiDB:A9K55_005871"/>
<sequence length="200" mass="21877">MLLLCVSGNNSYHLVTIADTHTQRQELIRAMAGIFRTTALHPRPDLQKCSVGSWGGGKAAPMLSQNGPTFISSLDPAVIPGSMSRPKGPPSFGEFRDLHGEVEHALTRPATHWYCADSAMDMQIIWEHDAFLVCDHVGHRISGRSLTNAQLLQPVAGDRGTGVILSSHCRQCHLCRNRTESPEHAIAQTNAPPSFIECLY</sequence>
<dbReference type="VEuPathDB" id="FungiDB:CCM_03097"/>
<evidence type="ECO:0000313" key="2">
    <source>
        <dbReference type="Proteomes" id="UP000323067"/>
    </source>
</evidence>
<reference evidence="1 2" key="1">
    <citation type="journal article" date="2017" name="BMC Genomics">
        <title>Chromosome level assembly and secondary metabolite potential of the parasitic fungus Cordyceps militaris.</title>
        <authorList>
            <person name="Kramer G.J."/>
            <person name="Nodwell J.R."/>
        </authorList>
    </citation>
    <scope>NUCLEOTIDE SEQUENCE [LARGE SCALE GENOMIC DNA]</scope>
    <source>
        <strain evidence="1 2">ATCC 34164</strain>
    </source>
</reference>
<dbReference type="EMBL" id="CP023323">
    <property type="protein sequence ID" value="ATY60520.1"/>
    <property type="molecule type" value="Genomic_DNA"/>
</dbReference>
<dbReference type="VEuPathDB" id="FungiDB:CCM_03096"/>
<accession>A0A2H4SBL9</accession>